<dbReference type="STRING" id="44941.A0A397VYJ9"/>
<proteinExistence type="predicted"/>
<dbReference type="Gene3D" id="1.20.930.20">
    <property type="entry name" value="Adaptor protein Cbl, N-terminal domain"/>
    <property type="match status" value="1"/>
</dbReference>
<dbReference type="AlphaFoldDB" id="A0A397VYJ9"/>
<reference evidence="1 2" key="1">
    <citation type="submission" date="2018-06" db="EMBL/GenBank/DDBJ databases">
        <title>Comparative genomics reveals the genomic features of Rhizophagus irregularis, R. cerebriforme, R. diaphanum and Gigaspora rosea, and their symbiotic lifestyle signature.</title>
        <authorList>
            <person name="Morin E."/>
            <person name="San Clemente H."/>
            <person name="Chen E.C.H."/>
            <person name="De La Providencia I."/>
            <person name="Hainaut M."/>
            <person name="Kuo A."/>
            <person name="Kohler A."/>
            <person name="Murat C."/>
            <person name="Tang N."/>
            <person name="Roy S."/>
            <person name="Loubradou J."/>
            <person name="Henrissat B."/>
            <person name="Grigoriev I.V."/>
            <person name="Corradi N."/>
            <person name="Roux C."/>
            <person name="Martin F.M."/>
        </authorList>
    </citation>
    <scope>NUCLEOTIDE SEQUENCE [LARGE SCALE GENOMIC DNA]</scope>
    <source>
        <strain evidence="1 2">DAOM 194757</strain>
    </source>
</reference>
<dbReference type="Proteomes" id="UP000266673">
    <property type="component" value="Unassembled WGS sequence"/>
</dbReference>
<gene>
    <name evidence="1" type="ORF">C2G38_138405</name>
</gene>
<evidence type="ECO:0000313" key="2">
    <source>
        <dbReference type="Proteomes" id="UP000266673"/>
    </source>
</evidence>
<dbReference type="InterPro" id="IPR059179">
    <property type="entry name" value="MLKL-like_MCAfunc"/>
</dbReference>
<protein>
    <submittedName>
        <fullName evidence="1">Uncharacterized protein</fullName>
    </submittedName>
</protein>
<dbReference type="OrthoDB" id="2439234at2759"/>
<name>A0A397VYJ9_9GLOM</name>
<dbReference type="CDD" id="cd21037">
    <property type="entry name" value="MLKL_NTD"/>
    <property type="match status" value="1"/>
</dbReference>
<organism evidence="1 2">
    <name type="scientific">Gigaspora rosea</name>
    <dbReference type="NCBI Taxonomy" id="44941"/>
    <lineage>
        <taxon>Eukaryota</taxon>
        <taxon>Fungi</taxon>
        <taxon>Fungi incertae sedis</taxon>
        <taxon>Mucoromycota</taxon>
        <taxon>Glomeromycotina</taxon>
        <taxon>Glomeromycetes</taxon>
        <taxon>Diversisporales</taxon>
        <taxon>Gigasporaceae</taxon>
        <taxon>Gigaspora</taxon>
    </lineage>
</organism>
<dbReference type="EMBL" id="QKWP01000118">
    <property type="protein sequence ID" value="RIB26911.1"/>
    <property type="molecule type" value="Genomic_DNA"/>
</dbReference>
<accession>A0A397VYJ9</accession>
<dbReference type="GO" id="GO:0007166">
    <property type="term" value="P:cell surface receptor signaling pathway"/>
    <property type="evidence" value="ECO:0007669"/>
    <property type="project" value="InterPro"/>
</dbReference>
<comment type="caution">
    <text evidence="1">The sequence shown here is derived from an EMBL/GenBank/DDBJ whole genome shotgun (WGS) entry which is preliminary data.</text>
</comment>
<sequence length="174" mass="20047">MATQNDDVPDLRGAATDAVLTAVEIISSYVPFVNMVKVLVEEIKKIYEDAECNKDICLIMSNRVIVAECAMTQVLAFNQNESYFQKCYLSFKRFEIILKNVKEFTTKVSKLEGYRRFFSATEIKKKFDKLTDEYDACMKDLNFTMAIAGEAQRRFEAERVDNSLKSINDILRVM</sequence>
<dbReference type="InterPro" id="IPR036537">
    <property type="entry name" value="Adaptor_Cbl_N_dom_sf"/>
</dbReference>
<keyword evidence="2" id="KW-1185">Reference proteome</keyword>
<evidence type="ECO:0000313" key="1">
    <source>
        <dbReference type="EMBL" id="RIB26911.1"/>
    </source>
</evidence>